<dbReference type="RefSeq" id="WP_189169208.1">
    <property type="nucleotide sequence ID" value="NZ_BMQB01000002.1"/>
</dbReference>
<dbReference type="EMBL" id="BMQB01000002">
    <property type="protein sequence ID" value="GGJ85684.1"/>
    <property type="molecule type" value="Genomic_DNA"/>
</dbReference>
<gene>
    <name evidence="1" type="ORF">GCM10010123_14160</name>
</gene>
<evidence type="ECO:0000313" key="2">
    <source>
        <dbReference type="Proteomes" id="UP000649739"/>
    </source>
</evidence>
<organism evidence="1 2">
    <name type="scientific">Pilimelia anulata</name>
    <dbReference type="NCBI Taxonomy" id="53371"/>
    <lineage>
        <taxon>Bacteria</taxon>
        <taxon>Bacillati</taxon>
        <taxon>Actinomycetota</taxon>
        <taxon>Actinomycetes</taxon>
        <taxon>Micromonosporales</taxon>
        <taxon>Micromonosporaceae</taxon>
        <taxon>Pilimelia</taxon>
    </lineage>
</organism>
<name>A0A8J3F746_9ACTN</name>
<proteinExistence type="predicted"/>
<protein>
    <submittedName>
        <fullName evidence="1">Uncharacterized protein</fullName>
    </submittedName>
</protein>
<keyword evidence="2" id="KW-1185">Reference proteome</keyword>
<dbReference type="Proteomes" id="UP000649739">
    <property type="component" value="Unassembled WGS sequence"/>
</dbReference>
<dbReference type="AlphaFoldDB" id="A0A8J3F746"/>
<accession>A0A8J3F746</accession>
<reference evidence="1" key="2">
    <citation type="submission" date="2020-09" db="EMBL/GenBank/DDBJ databases">
        <authorList>
            <person name="Sun Q."/>
            <person name="Ohkuma M."/>
        </authorList>
    </citation>
    <scope>NUCLEOTIDE SEQUENCE</scope>
    <source>
        <strain evidence="1">JCM 3090</strain>
    </source>
</reference>
<reference evidence="1" key="1">
    <citation type="journal article" date="2014" name="Int. J. Syst. Evol. Microbiol.">
        <title>Complete genome sequence of Corynebacterium casei LMG S-19264T (=DSM 44701T), isolated from a smear-ripened cheese.</title>
        <authorList>
            <consortium name="US DOE Joint Genome Institute (JGI-PGF)"/>
            <person name="Walter F."/>
            <person name="Albersmeier A."/>
            <person name="Kalinowski J."/>
            <person name="Ruckert C."/>
        </authorList>
    </citation>
    <scope>NUCLEOTIDE SEQUENCE</scope>
    <source>
        <strain evidence="1">JCM 3090</strain>
    </source>
</reference>
<evidence type="ECO:0000313" key="1">
    <source>
        <dbReference type="EMBL" id="GGJ85684.1"/>
    </source>
</evidence>
<comment type="caution">
    <text evidence="1">The sequence shown here is derived from an EMBL/GenBank/DDBJ whole genome shotgun (WGS) entry which is preliminary data.</text>
</comment>
<sequence>MVVSSLGLILAAVVLFAFGAAQGSGPYFGASIAVSLLAGVALIAGVRQGVAPAGPAPRIPRPSRAPKPVTPGNLARLAAMSDTVHLTDGGASFHLPSCGDLGADGGRQVPVSAAVSAGLASCRWCRPAEALLRPVSRRL</sequence>